<dbReference type="Proteomes" id="UP000703661">
    <property type="component" value="Unassembled WGS sequence"/>
</dbReference>
<proteinExistence type="predicted"/>
<dbReference type="PANTHER" id="PTHR47959">
    <property type="entry name" value="ATP-DEPENDENT RNA HELICASE RHLE-RELATED"/>
    <property type="match status" value="1"/>
</dbReference>
<organism evidence="9 10">
    <name type="scientific">Entomortierella chlamydospora</name>
    <dbReference type="NCBI Taxonomy" id="101097"/>
    <lineage>
        <taxon>Eukaryota</taxon>
        <taxon>Fungi</taxon>
        <taxon>Fungi incertae sedis</taxon>
        <taxon>Mucoromycota</taxon>
        <taxon>Mortierellomycotina</taxon>
        <taxon>Mortierellomycetes</taxon>
        <taxon>Mortierellales</taxon>
        <taxon>Mortierellaceae</taxon>
        <taxon>Entomortierella</taxon>
    </lineage>
</organism>
<evidence type="ECO:0000313" key="9">
    <source>
        <dbReference type="EMBL" id="KAG0014844.1"/>
    </source>
</evidence>
<name>A0A9P6T064_9FUNG</name>
<gene>
    <name evidence="9" type="primary">TIF1_2</name>
    <name evidence="9" type="ORF">BGZ80_010194</name>
</gene>
<dbReference type="PROSITE" id="PS51192">
    <property type="entry name" value="HELICASE_ATP_BIND_1"/>
    <property type="match status" value="2"/>
</dbReference>
<dbReference type="GO" id="GO:0003723">
    <property type="term" value="F:RNA binding"/>
    <property type="evidence" value="ECO:0007669"/>
    <property type="project" value="UniProtKB-KW"/>
</dbReference>
<keyword evidence="2" id="KW-0547">Nucleotide-binding</keyword>
<dbReference type="OrthoDB" id="2394835at2759"/>
<evidence type="ECO:0000256" key="6">
    <source>
        <dbReference type="ARBA" id="ARBA00022884"/>
    </source>
</evidence>
<dbReference type="InterPro" id="IPR027417">
    <property type="entry name" value="P-loop_NTPase"/>
</dbReference>
<keyword evidence="6" id="KW-0694">RNA-binding</keyword>
<dbReference type="GO" id="GO:0016787">
    <property type="term" value="F:hydrolase activity"/>
    <property type="evidence" value="ECO:0007669"/>
    <property type="project" value="UniProtKB-KW"/>
</dbReference>
<comment type="caution">
    <text evidence="9">The sequence shown here is derived from an EMBL/GenBank/DDBJ whole genome shotgun (WGS) entry which is preliminary data.</text>
</comment>
<sequence>MAANETQWEDLALIPELVRGIREIGFEYPWAMQRDAIMTILQGHDVILNKAAGTGKSSAFIISALQKLDVYNNQCQVLILVETRESAIRMHGTILALGAFMKTFKCCKCVAIPKFRELISELESGCQIVVGTTGCVLDMVLRGVLKIKWESVGLIPGLLRGIYEIGYERPNALQQNAIMTILQGHDVALYRRAGSGKSVAFVIPALQKLDTFDSQCQVLILADSRELVYRIQELILTLGKYMEPFACRKCVGGSRTSDSFAELASACQIVVGTPGRVLCMMDRGFLKVDSVKMLVLDEVHDLVSKRFGDTIIDIFHRLPSAKQIVVAAPYKAKDIAELATEITNDPIQVT</sequence>
<keyword evidence="9" id="KW-0396">Initiation factor</keyword>
<dbReference type="SMART" id="SM00487">
    <property type="entry name" value="DEXDc"/>
    <property type="match status" value="2"/>
</dbReference>
<dbReference type="PANTHER" id="PTHR47959:SF1">
    <property type="entry name" value="ATP-DEPENDENT RNA HELICASE DBPA"/>
    <property type="match status" value="1"/>
</dbReference>
<keyword evidence="4" id="KW-0347">Helicase</keyword>
<evidence type="ECO:0000313" key="10">
    <source>
        <dbReference type="Proteomes" id="UP000703661"/>
    </source>
</evidence>
<dbReference type="AlphaFoldDB" id="A0A9P6T064"/>
<evidence type="ECO:0000256" key="3">
    <source>
        <dbReference type="ARBA" id="ARBA00022801"/>
    </source>
</evidence>
<keyword evidence="3" id="KW-0378">Hydrolase</keyword>
<dbReference type="SUPFAM" id="SSF52540">
    <property type="entry name" value="P-loop containing nucleoside triphosphate hydrolases"/>
    <property type="match status" value="2"/>
</dbReference>
<dbReference type="GO" id="GO:0005829">
    <property type="term" value="C:cytosol"/>
    <property type="evidence" value="ECO:0007669"/>
    <property type="project" value="TreeGrafter"/>
</dbReference>
<evidence type="ECO:0000256" key="7">
    <source>
        <dbReference type="ARBA" id="ARBA00047984"/>
    </source>
</evidence>
<dbReference type="Gene3D" id="3.40.50.300">
    <property type="entry name" value="P-loop containing nucleotide triphosphate hydrolases"/>
    <property type="match status" value="2"/>
</dbReference>
<dbReference type="GO" id="GO:0003743">
    <property type="term" value="F:translation initiation factor activity"/>
    <property type="evidence" value="ECO:0007669"/>
    <property type="project" value="UniProtKB-KW"/>
</dbReference>
<comment type="catalytic activity">
    <reaction evidence="7">
        <text>ATP + H2O = ADP + phosphate + H(+)</text>
        <dbReference type="Rhea" id="RHEA:13065"/>
        <dbReference type="ChEBI" id="CHEBI:15377"/>
        <dbReference type="ChEBI" id="CHEBI:15378"/>
        <dbReference type="ChEBI" id="CHEBI:30616"/>
        <dbReference type="ChEBI" id="CHEBI:43474"/>
        <dbReference type="ChEBI" id="CHEBI:456216"/>
        <dbReference type="EC" id="3.6.4.13"/>
    </reaction>
</comment>
<dbReference type="EMBL" id="JAAAID010000685">
    <property type="protein sequence ID" value="KAG0014844.1"/>
    <property type="molecule type" value="Genomic_DNA"/>
</dbReference>
<evidence type="ECO:0000256" key="5">
    <source>
        <dbReference type="ARBA" id="ARBA00022840"/>
    </source>
</evidence>
<evidence type="ECO:0000259" key="8">
    <source>
        <dbReference type="PROSITE" id="PS51192"/>
    </source>
</evidence>
<dbReference type="Pfam" id="PF00270">
    <property type="entry name" value="DEAD"/>
    <property type="match status" value="2"/>
</dbReference>
<feature type="domain" description="Helicase ATP-binding" evidence="8">
    <location>
        <begin position="37"/>
        <end position="150"/>
    </location>
</feature>
<reference evidence="9" key="1">
    <citation type="journal article" date="2020" name="Fungal Divers.">
        <title>Resolving the Mortierellaceae phylogeny through synthesis of multi-gene phylogenetics and phylogenomics.</title>
        <authorList>
            <person name="Vandepol N."/>
            <person name="Liber J."/>
            <person name="Desiro A."/>
            <person name="Na H."/>
            <person name="Kennedy M."/>
            <person name="Barry K."/>
            <person name="Grigoriev I.V."/>
            <person name="Miller A.N."/>
            <person name="O'Donnell K."/>
            <person name="Stajich J.E."/>
            <person name="Bonito G."/>
        </authorList>
    </citation>
    <scope>NUCLEOTIDE SEQUENCE</scope>
    <source>
        <strain evidence="9">NRRL 2769</strain>
    </source>
</reference>
<keyword evidence="9" id="KW-0648">Protein biosynthesis</keyword>
<dbReference type="InterPro" id="IPR050079">
    <property type="entry name" value="DEAD_box_RNA_helicase"/>
</dbReference>
<feature type="domain" description="Helicase ATP-binding" evidence="8">
    <location>
        <begin position="178"/>
        <end position="349"/>
    </location>
</feature>
<accession>A0A9P6T064</accession>
<dbReference type="GO" id="GO:0005524">
    <property type="term" value="F:ATP binding"/>
    <property type="evidence" value="ECO:0007669"/>
    <property type="project" value="UniProtKB-KW"/>
</dbReference>
<evidence type="ECO:0000256" key="2">
    <source>
        <dbReference type="ARBA" id="ARBA00022741"/>
    </source>
</evidence>
<dbReference type="EC" id="3.6.4.13" evidence="1"/>
<keyword evidence="5" id="KW-0067">ATP-binding</keyword>
<evidence type="ECO:0000256" key="4">
    <source>
        <dbReference type="ARBA" id="ARBA00022806"/>
    </source>
</evidence>
<dbReference type="InterPro" id="IPR011545">
    <property type="entry name" value="DEAD/DEAH_box_helicase_dom"/>
</dbReference>
<evidence type="ECO:0000256" key="1">
    <source>
        <dbReference type="ARBA" id="ARBA00012552"/>
    </source>
</evidence>
<protein>
    <recommendedName>
        <fullName evidence="1">RNA helicase</fullName>
        <ecNumber evidence="1">3.6.4.13</ecNumber>
    </recommendedName>
</protein>
<dbReference type="InterPro" id="IPR014001">
    <property type="entry name" value="Helicase_ATP-bd"/>
</dbReference>
<keyword evidence="10" id="KW-1185">Reference proteome</keyword>
<dbReference type="GO" id="GO:0003724">
    <property type="term" value="F:RNA helicase activity"/>
    <property type="evidence" value="ECO:0007669"/>
    <property type="project" value="UniProtKB-EC"/>
</dbReference>